<reference evidence="1" key="1">
    <citation type="submission" date="2020-09" db="EMBL/GenBank/DDBJ databases">
        <authorList>
            <person name="Kim M.K."/>
        </authorList>
    </citation>
    <scope>NUCLEOTIDE SEQUENCE</scope>
    <source>
        <strain evidence="1">BT702</strain>
    </source>
</reference>
<name>A0A926XUR7_9BACT</name>
<sequence>MFFKLTMGTRKPLNKLEEHLIAQAKTLCQGKGPIYIKTLEHVRSALYRELELYTSNHHGVRASSVSIQYVENGLESQIWILPGELPDKPTATIALTEAGIDHQQVQDSLIIPLR</sequence>
<evidence type="ECO:0000313" key="1">
    <source>
        <dbReference type="EMBL" id="MBD2700120.1"/>
    </source>
</evidence>
<protein>
    <submittedName>
        <fullName evidence="1">Uncharacterized protein</fullName>
    </submittedName>
</protein>
<accession>A0A926XUR7</accession>
<gene>
    <name evidence="1" type="ORF">IC229_05705</name>
</gene>
<dbReference type="RefSeq" id="WP_190885972.1">
    <property type="nucleotide sequence ID" value="NZ_JACWZY010000003.1"/>
</dbReference>
<evidence type="ECO:0000313" key="2">
    <source>
        <dbReference type="Proteomes" id="UP000598820"/>
    </source>
</evidence>
<comment type="caution">
    <text evidence="1">The sequence shown here is derived from an EMBL/GenBank/DDBJ whole genome shotgun (WGS) entry which is preliminary data.</text>
</comment>
<dbReference type="Proteomes" id="UP000598820">
    <property type="component" value="Unassembled WGS sequence"/>
</dbReference>
<proteinExistence type="predicted"/>
<dbReference type="AlphaFoldDB" id="A0A926XUR7"/>
<dbReference type="EMBL" id="JACWZY010000003">
    <property type="protein sequence ID" value="MBD2700120.1"/>
    <property type="molecule type" value="Genomic_DNA"/>
</dbReference>
<organism evidence="1 2">
    <name type="scientific">Spirosoma profusum</name>
    <dbReference type="NCBI Taxonomy" id="2771354"/>
    <lineage>
        <taxon>Bacteria</taxon>
        <taxon>Pseudomonadati</taxon>
        <taxon>Bacteroidota</taxon>
        <taxon>Cytophagia</taxon>
        <taxon>Cytophagales</taxon>
        <taxon>Cytophagaceae</taxon>
        <taxon>Spirosoma</taxon>
    </lineage>
</organism>
<keyword evidence="2" id="KW-1185">Reference proteome</keyword>